<feature type="compositionally biased region" description="Basic residues" evidence="1">
    <location>
        <begin position="227"/>
        <end position="236"/>
    </location>
</feature>
<dbReference type="InterPro" id="IPR036390">
    <property type="entry name" value="WH_DNA-bd_sf"/>
</dbReference>
<evidence type="ECO:0000313" key="5">
    <source>
        <dbReference type="Proteomes" id="UP001052739"/>
    </source>
</evidence>
<gene>
    <name evidence="4" type="ORF">Shyd_53640</name>
</gene>
<dbReference type="InterPro" id="IPR018309">
    <property type="entry name" value="Tscrpt_reg_PadR_C"/>
</dbReference>
<feature type="domain" description="Transcription regulator PadR N-terminal" evidence="2">
    <location>
        <begin position="7"/>
        <end position="77"/>
    </location>
</feature>
<name>A0ABQ3PG45_9ACTN</name>
<evidence type="ECO:0000256" key="1">
    <source>
        <dbReference type="SAM" id="MobiDB-lite"/>
    </source>
</evidence>
<dbReference type="PANTHER" id="PTHR43252">
    <property type="entry name" value="TRANSCRIPTIONAL REGULATOR YQJI"/>
    <property type="match status" value="1"/>
</dbReference>
<sequence length="236" mass="24888">MSIRHGLLALLEHGPRYGSQLRTEFESRTGATWPLNVGQVYTTLGRLERDGLVGQSGEDGAGHALYAITDAGRAELRTWFEKPVDRTSPARDELAIKLAMAVGAPGVDIRAVIQSQRRHTVKAMQDYTRLKAQALAALEDTASRERDDVAWLLVLEQLIFQTEAEARWLDHCESRLIRLSATAVAPAPSDTASASAAVEPGHGPGAPHAPGAGAGGGGEAGGSGGRRGARAGGRGR</sequence>
<accession>A0ABQ3PG45</accession>
<comment type="caution">
    <text evidence="4">The sequence shown here is derived from an EMBL/GenBank/DDBJ whole genome shotgun (WGS) entry which is preliminary data.</text>
</comment>
<reference evidence="4" key="1">
    <citation type="submission" date="2024-05" db="EMBL/GenBank/DDBJ databases">
        <title>Whole genome shotgun sequence of Streptomyces hydrogenans NBRC 13475.</title>
        <authorList>
            <person name="Komaki H."/>
            <person name="Tamura T."/>
        </authorList>
    </citation>
    <scope>NUCLEOTIDE SEQUENCE</scope>
    <source>
        <strain evidence="4">NBRC 13475</strain>
    </source>
</reference>
<feature type="domain" description="Transcription regulator PadR C-terminal" evidence="3">
    <location>
        <begin position="91"/>
        <end position="176"/>
    </location>
</feature>
<dbReference type="RefSeq" id="WP_226652156.1">
    <property type="nucleotide sequence ID" value="NZ_BNBS01000025.1"/>
</dbReference>
<feature type="region of interest" description="Disordered" evidence="1">
    <location>
        <begin position="190"/>
        <end position="236"/>
    </location>
</feature>
<dbReference type="Pfam" id="PF10400">
    <property type="entry name" value="Vir_act_alpha_C"/>
    <property type="match status" value="1"/>
</dbReference>
<dbReference type="EMBL" id="BNDW01000040">
    <property type="protein sequence ID" value="GHI23993.1"/>
    <property type="molecule type" value="Genomic_DNA"/>
</dbReference>
<dbReference type="Pfam" id="PF03551">
    <property type="entry name" value="PadR"/>
    <property type="match status" value="1"/>
</dbReference>
<proteinExistence type="predicted"/>
<dbReference type="PANTHER" id="PTHR43252:SF6">
    <property type="entry name" value="NEGATIVE TRANSCRIPTION REGULATOR PADR"/>
    <property type="match status" value="1"/>
</dbReference>
<dbReference type="Proteomes" id="UP001052739">
    <property type="component" value="Unassembled WGS sequence"/>
</dbReference>
<evidence type="ECO:0000313" key="4">
    <source>
        <dbReference type="EMBL" id="GHI23993.1"/>
    </source>
</evidence>
<dbReference type="Gene3D" id="6.10.140.190">
    <property type="match status" value="1"/>
</dbReference>
<keyword evidence="5" id="KW-1185">Reference proteome</keyword>
<dbReference type="InterPro" id="IPR036388">
    <property type="entry name" value="WH-like_DNA-bd_sf"/>
</dbReference>
<evidence type="ECO:0000259" key="3">
    <source>
        <dbReference type="Pfam" id="PF10400"/>
    </source>
</evidence>
<organism evidence="4 5">
    <name type="scientific">Streptomyces hydrogenans</name>
    <dbReference type="NCBI Taxonomy" id="1873719"/>
    <lineage>
        <taxon>Bacteria</taxon>
        <taxon>Bacillati</taxon>
        <taxon>Actinomycetota</taxon>
        <taxon>Actinomycetes</taxon>
        <taxon>Kitasatosporales</taxon>
        <taxon>Streptomycetaceae</taxon>
        <taxon>Streptomyces</taxon>
    </lineage>
</organism>
<protein>
    <submittedName>
        <fullName evidence="4">Transcriptional regulator</fullName>
    </submittedName>
</protein>
<dbReference type="Gene3D" id="1.10.10.10">
    <property type="entry name" value="Winged helix-like DNA-binding domain superfamily/Winged helix DNA-binding domain"/>
    <property type="match status" value="1"/>
</dbReference>
<feature type="compositionally biased region" description="Low complexity" evidence="1">
    <location>
        <begin position="190"/>
        <end position="211"/>
    </location>
</feature>
<dbReference type="SUPFAM" id="SSF46785">
    <property type="entry name" value="Winged helix' DNA-binding domain"/>
    <property type="match status" value="1"/>
</dbReference>
<feature type="compositionally biased region" description="Gly residues" evidence="1">
    <location>
        <begin position="212"/>
        <end position="226"/>
    </location>
</feature>
<evidence type="ECO:0000259" key="2">
    <source>
        <dbReference type="Pfam" id="PF03551"/>
    </source>
</evidence>
<dbReference type="InterPro" id="IPR005149">
    <property type="entry name" value="Tscrpt_reg_PadR_N"/>
</dbReference>